<organism evidence="8 9">
    <name type="scientific">Saguinus oedipus</name>
    <name type="common">Cotton-top tamarin</name>
    <name type="synonym">Oedipomidas oedipus</name>
    <dbReference type="NCBI Taxonomy" id="9490"/>
    <lineage>
        <taxon>Eukaryota</taxon>
        <taxon>Metazoa</taxon>
        <taxon>Chordata</taxon>
        <taxon>Craniata</taxon>
        <taxon>Vertebrata</taxon>
        <taxon>Euteleostomi</taxon>
        <taxon>Mammalia</taxon>
        <taxon>Eutheria</taxon>
        <taxon>Euarchontoglires</taxon>
        <taxon>Primates</taxon>
        <taxon>Haplorrhini</taxon>
        <taxon>Platyrrhini</taxon>
        <taxon>Cebidae</taxon>
        <taxon>Callitrichinae</taxon>
        <taxon>Saguinus</taxon>
    </lineage>
</organism>
<comment type="subcellular location">
    <subcellularLocation>
        <location evidence="1">Nucleus</location>
    </subcellularLocation>
</comment>
<accession>A0ABQ9UB62</accession>
<feature type="compositionally biased region" description="Low complexity" evidence="7">
    <location>
        <begin position="77"/>
        <end position="88"/>
    </location>
</feature>
<feature type="region of interest" description="Disordered" evidence="7">
    <location>
        <begin position="76"/>
        <end position="119"/>
    </location>
</feature>
<dbReference type="Proteomes" id="UP001266305">
    <property type="component" value="Unassembled WGS sequence"/>
</dbReference>
<evidence type="ECO:0000256" key="5">
    <source>
        <dbReference type="ARBA" id="ARBA00023163"/>
    </source>
</evidence>
<dbReference type="PANTHER" id="PTHR11793:SF10">
    <property type="entry name" value="TRANSCRIPTION FACTOR 4"/>
    <property type="match status" value="1"/>
</dbReference>
<evidence type="ECO:0000313" key="9">
    <source>
        <dbReference type="Proteomes" id="UP001266305"/>
    </source>
</evidence>
<gene>
    <name evidence="8" type="primary">TCF4_1</name>
    <name evidence="8" type="ORF">P7K49_028062</name>
</gene>
<keyword evidence="9" id="KW-1185">Reference proteome</keyword>
<comment type="caution">
    <text evidence="8">The sequence shown here is derived from an EMBL/GenBank/DDBJ whole genome shotgun (WGS) entry which is preliminary data.</text>
</comment>
<dbReference type="PANTHER" id="PTHR11793">
    <property type="entry name" value="BASIC HELIX-LOOP-HELIX TRANSCRIPTION FACTOR"/>
    <property type="match status" value="1"/>
</dbReference>
<protein>
    <submittedName>
        <fullName evidence="8">Transcription factor 4</fullName>
    </submittedName>
</protein>
<keyword evidence="3" id="KW-0238">DNA-binding</keyword>
<dbReference type="EMBL" id="JASSZA010000014">
    <property type="protein sequence ID" value="KAK2094324.1"/>
    <property type="molecule type" value="Genomic_DNA"/>
</dbReference>
<keyword evidence="5" id="KW-0804">Transcription</keyword>
<evidence type="ECO:0000256" key="4">
    <source>
        <dbReference type="ARBA" id="ARBA00023159"/>
    </source>
</evidence>
<keyword evidence="2" id="KW-0805">Transcription regulation</keyword>
<evidence type="ECO:0000256" key="1">
    <source>
        <dbReference type="ARBA" id="ARBA00004123"/>
    </source>
</evidence>
<dbReference type="InterPro" id="IPR051098">
    <property type="entry name" value="NeuroDiff_E-box_TFs"/>
</dbReference>
<evidence type="ECO:0000256" key="7">
    <source>
        <dbReference type="SAM" id="MobiDB-lite"/>
    </source>
</evidence>
<proteinExistence type="predicted"/>
<name>A0ABQ9UB62_SAGOE</name>
<sequence>MEHSYPSHSSADINSSLPPMSTFHRSGTNHYSTSSCTPPANGTDSIMANRGSGAAGSSQTGDALGKALASIYSPDHTNNSFSSNPSTPVGSPPSLSAGTAVWSRNGGQASSSPNYEGPLHSLALTSHPLVLMTESQKHQLKTQQEIFIRMLFPVFDLQSRIEDRLERLDDAIHVLRNHAVGPSTAMPGGHGDMHGIIGPSHNGAMGGLGSGYGTGLLSANRHSLMMRHVINLLPFEPNRVLQSLFFLLENHSVSPQNLSSSA</sequence>
<feature type="compositionally biased region" description="Polar residues" evidence="7">
    <location>
        <begin position="105"/>
        <end position="114"/>
    </location>
</feature>
<keyword evidence="6" id="KW-0539">Nucleus</keyword>
<feature type="region of interest" description="Disordered" evidence="7">
    <location>
        <begin position="1"/>
        <end position="61"/>
    </location>
</feature>
<feature type="compositionally biased region" description="Polar residues" evidence="7">
    <location>
        <begin position="1"/>
        <end position="46"/>
    </location>
</feature>
<keyword evidence="4" id="KW-0010">Activator</keyword>
<evidence type="ECO:0000313" key="8">
    <source>
        <dbReference type="EMBL" id="KAK2094324.1"/>
    </source>
</evidence>
<evidence type="ECO:0000256" key="2">
    <source>
        <dbReference type="ARBA" id="ARBA00023015"/>
    </source>
</evidence>
<reference evidence="8 9" key="1">
    <citation type="submission" date="2023-05" db="EMBL/GenBank/DDBJ databases">
        <title>B98-5 Cell Line De Novo Hybrid Assembly: An Optical Mapping Approach.</title>
        <authorList>
            <person name="Kananen K."/>
            <person name="Auerbach J.A."/>
            <person name="Kautto E."/>
            <person name="Blachly J.S."/>
        </authorList>
    </citation>
    <scope>NUCLEOTIDE SEQUENCE [LARGE SCALE GENOMIC DNA]</scope>
    <source>
        <strain evidence="8">B95-8</strain>
        <tissue evidence="8">Cell line</tissue>
    </source>
</reference>
<evidence type="ECO:0000256" key="6">
    <source>
        <dbReference type="ARBA" id="ARBA00023242"/>
    </source>
</evidence>
<evidence type="ECO:0000256" key="3">
    <source>
        <dbReference type="ARBA" id="ARBA00023125"/>
    </source>
</evidence>